<organism evidence="2 3">
    <name type="scientific">Brachionus calyciflorus</name>
    <dbReference type="NCBI Taxonomy" id="104777"/>
    <lineage>
        <taxon>Eukaryota</taxon>
        <taxon>Metazoa</taxon>
        <taxon>Spiralia</taxon>
        <taxon>Gnathifera</taxon>
        <taxon>Rotifera</taxon>
        <taxon>Eurotatoria</taxon>
        <taxon>Monogononta</taxon>
        <taxon>Pseudotrocha</taxon>
        <taxon>Ploima</taxon>
        <taxon>Brachionidae</taxon>
        <taxon>Brachionus</taxon>
    </lineage>
</organism>
<gene>
    <name evidence="2" type="ORF">OXX778_LOCUS21238</name>
</gene>
<keyword evidence="3" id="KW-1185">Reference proteome</keyword>
<reference evidence="2" key="1">
    <citation type="submission" date="2021-02" db="EMBL/GenBank/DDBJ databases">
        <authorList>
            <person name="Nowell W R."/>
        </authorList>
    </citation>
    <scope>NUCLEOTIDE SEQUENCE</scope>
    <source>
        <strain evidence="2">Ploen Becks lab</strain>
    </source>
</reference>
<protein>
    <submittedName>
        <fullName evidence="2">Uncharacterized protein</fullName>
    </submittedName>
</protein>
<keyword evidence="1" id="KW-0732">Signal</keyword>
<dbReference type="EMBL" id="CAJNOC010007658">
    <property type="protein sequence ID" value="CAF1102810.1"/>
    <property type="molecule type" value="Genomic_DNA"/>
</dbReference>
<accession>A0A814P8S0</accession>
<name>A0A814P8S0_9BILA</name>
<feature type="signal peptide" evidence="1">
    <location>
        <begin position="1"/>
        <end position="18"/>
    </location>
</feature>
<evidence type="ECO:0000256" key="1">
    <source>
        <dbReference type="SAM" id="SignalP"/>
    </source>
</evidence>
<evidence type="ECO:0000313" key="3">
    <source>
        <dbReference type="Proteomes" id="UP000663879"/>
    </source>
</evidence>
<comment type="caution">
    <text evidence="2">The sequence shown here is derived from an EMBL/GenBank/DDBJ whole genome shotgun (WGS) entry which is preliminary data.</text>
</comment>
<sequence length="43" mass="4720">MLKLIGILIIGLVCVAQASDMGYGKDKYSGEYKKDKYSGEYGN</sequence>
<dbReference type="Proteomes" id="UP000663879">
    <property type="component" value="Unassembled WGS sequence"/>
</dbReference>
<evidence type="ECO:0000313" key="2">
    <source>
        <dbReference type="EMBL" id="CAF1102810.1"/>
    </source>
</evidence>
<dbReference type="AlphaFoldDB" id="A0A814P8S0"/>
<proteinExistence type="predicted"/>
<feature type="chain" id="PRO_5032658715" evidence="1">
    <location>
        <begin position="19"/>
        <end position="43"/>
    </location>
</feature>
<feature type="non-terminal residue" evidence="2">
    <location>
        <position position="43"/>
    </location>
</feature>